<dbReference type="EMBL" id="BGZK01001230">
    <property type="protein sequence ID" value="GBP74964.1"/>
    <property type="molecule type" value="Genomic_DNA"/>
</dbReference>
<gene>
    <name evidence="2" type="ORF">EVAR_60891_1</name>
</gene>
<organism evidence="2 3">
    <name type="scientific">Eumeta variegata</name>
    <name type="common">Bagworm moth</name>
    <name type="synonym">Eumeta japonica</name>
    <dbReference type="NCBI Taxonomy" id="151549"/>
    <lineage>
        <taxon>Eukaryota</taxon>
        <taxon>Metazoa</taxon>
        <taxon>Ecdysozoa</taxon>
        <taxon>Arthropoda</taxon>
        <taxon>Hexapoda</taxon>
        <taxon>Insecta</taxon>
        <taxon>Pterygota</taxon>
        <taxon>Neoptera</taxon>
        <taxon>Endopterygota</taxon>
        <taxon>Lepidoptera</taxon>
        <taxon>Glossata</taxon>
        <taxon>Ditrysia</taxon>
        <taxon>Tineoidea</taxon>
        <taxon>Psychidae</taxon>
        <taxon>Oiketicinae</taxon>
        <taxon>Eumeta</taxon>
    </lineage>
</organism>
<accession>A0A4C1YJ14</accession>
<evidence type="ECO:0000256" key="1">
    <source>
        <dbReference type="SAM" id="MobiDB-lite"/>
    </source>
</evidence>
<dbReference type="AlphaFoldDB" id="A0A4C1YJ14"/>
<evidence type="ECO:0000313" key="3">
    <source>
        <dbReference type="Proteomes" id="UP000299102"/>
    </source>
</evidence>
<proteinExistence type="predicted"/>
<sequence length="101" mass="11216">MKILIVRVTLVEASGKRKGKQTKIIKMAAVFQGRHSQSERKLDNTGFATPVTGDATRHHRSKIDAELTKGAERNLYLQRVIKEMRGGSGGESAERQEAVVR</sequence>
<evidence type="ECO:0000313" key="2">
    <source>
        <dbReference type="EMBL" id="GBP74964.1"/>
    </source>
</evidence>
<comment type="caution">
    <text evidence="2">The sequence shown here is derived from an EMBL/GenBank/DDBJ whole genome shotgun (WGS) entry which is preliminary data.</text>
</comment>
<keyword evidence="3" id="KW-1185">Reference proteome</keyword>
<protein>
    <submittedName>
        <fullName evidence="2">Uncharacterized protein</fullName>
    </submittedName>
</protein>
<name>A0A4C1YJ14_EUMVA</name>
<feature type="region of interest" description="Disordered" evidence="1">
    <location>
        <begin position="35"/>
        <end position="61"/>
    </location>
</feature>
<dbReference type="Proteomes" id="UP000299102">
    <property type="component" value="Unassembled WGS sequence"/>
</dbReference>
<reference evidence="2 3" key="1">
    <citation type="journal article" date="2019" name="Commun. Biol.">
        <title>The bagworm genome reveals a unique fibroin gene that provides high tensile strength.</title>
        <authorList>
            <person name="Kono N."/>
            <person name="Nakamura H."/>
            <person name="Ohtoshi R."/>
            <person name="Tomita M."/>
            <person name="Numata K."/>
            <person name="Arakawa K."/>
        </authorList>
    </citation>
    <scope>NUCLEOTIDE SEQUENCE [LARGE SCALE GENOMIC DNA]</scope>
</reference>